<sequence>MEKKAHPKMGQKFPRQQPFIFQVVGVLAAFARHLPTP</sequence>
<dbReference type="Proteomes" id="UP000003231">
    <property type="component" value="Unassembled WGS sequence"/>
</dbReference>
<evidence type="ECO:0000313" key="2">
    <source>
        <dbReference type="Proteomes" id="UP000003231"/>
    </source>
</evidence>
<protein>
    <submittedName>
        <fullName evidence="1">Uncharacterized protein</fullName>
    </submittedName>
</protein>
<dbReference type="EMBL" id="AKRT01000007">
    <property type="protein sequence ID" value="EIR26271.1"/>
    <property type="molecule type" value="Genomic_DNA"/>
</dbReference>
<comment type="caution">
    <text evidence="1">The sequence shown here is derived from an EMBL/GenBank/DDBJ whole genome shotgun (WGS) entry which is preliminary data.</text>
</comment>
<reference evidence="1 2" key="1">
    <citation type="submission" date="2012-05" db="EMBL/GenBank/DDBJ databases">
        <title>Genome sequence of Yersinia Pestis PY-08.</title>
        <authorList>
            <person name="Santana-Cruz I."/>
            <person name="Sengamalay N."/>
            <person name="McCracken C."/>
            <person name="Daugherty S.C."/>
            <person name="Maroo A."/>
            <person name="Vara P.G."/>
            <person name="Tallon L.J."/>
            <person name="Sadzewicz L."/>
            <person name="Vinetz J.M."/>
            <person name="Cespedes Zambrano M.J."/>
            <person name="Fraser-Liggett C.M."/>
            <person name="Tettelin H."/>
        </authorList>
    </citation>
    <scope>NUCLEOTIDE SEQUENCE [LARGE SCALE GENOMIC DNA]</scope>
    <source>
        <strain evidence="1 2">PY-08</strain>
    </source>
</reference>
<name>A0AB72ZR32_YERPE</name>
<accession>A0AB72ZR32</accession>
<evidence type="ECO:0000313" key="1">
    <source>
        <dbReference type="EMBL" id="EIR26271.1"/>
    </source>
</evidence>
<dbReference type="AlphaFoldDB" id="A0AB72ZR32"/>
<gene>
    <name evidence="1" type="ORF">YPPY08_4816</name>
</gene>
<organism evidence="1 2">
    <name type="scientific">Yersinia pestis PY-08</name>
    <dbReference type="NCBI Taxonomy" id="992134"/>
    <lineage>
        <taxon>Bacteria</taxon>
        <taxon>Pseudomonadati</taxon>
        <taxon>Pseudomonadota</taxon>
        <taxon>Gammaproteobacteria</taxon>
        <taxon>Enterobacterales</taxon>
        <taxon>Yersiniaceae</taxon>
        <taxon>Yersinia</taxon>
    </lineage>
</organism>
<proteinExistence type="predicted"/>